<evidence type="ECO:0000313" key="10">
    <source>
        <dbReference type="Proteomes" id="UP001515480"/>
    </source>
</evidence>
<dbReference type="PROSITE" id="PS50089">
    <property type="entry name" value="ZF_RING_2"/>
    <property type="match status" value="1"/>
</dbReference>
<dbReference type="Gene3D" id="3.30.40.10">
    <property type="entry name" value="Zinc/RING finger domain, C3HC4 (zinc finger)"/>
    <property type="match status" value="1"/>
</dbReference>
<keyword evidence="2 4" id="KW-0863">Zinc-finger</keyword>
<sequence length="566" mass="60756">MGRRSSATSPQKSNRSRFPRRHLSEDLDVRKVLKTAAAWEAVGRPPLLDLRSGRTSSLDPEVEAKLRDAATLLNAYAEEEAIHASRVPFRTASLWPAPAAAPAAAPPRPAAPVAQSLTLVAPPPRLLLQTRVPRLPGEGAVVARALDCGAAAIASPPSHAATSEAAEPAAARSRARESASPRSRGGGGVLDRAVDAMRAQQQARFDLASMVRESAGQRVARTESLLAAAPLSSSSRLIELEAAISEAREIVANGERQLDAIRELQEARLRSSMKRTAVEGDTANGAAPSSEGALSARIRSVRTAAEEEMVRSRREAEREAAERRRAIDEHLATALAESVAERAVAVERAAVLERAASLERSLLASRPASRAMARQLYLRQPTCASTQWQRLRSVSAHSGARHAAAAEGAARPRTNGRVAREADRTSRSAAERLRRLMEPLGSNVRGGSGVSEAAEATAARPAAARRKTILPASAAEMNEAKTRWAVRLDLEELHQRTDGDSECAICLGDMEAKEELVCLPCSNEKAKSHIFHSDCLARWLLTSAVCPTCRRGVRPMLTRARECAHR</sequence>
<dbReference type="AlphaFoldDB" id="A0AB34IEF3"/>
<evidence type="ECO:0000256" key="3">
    <source>
        <dbReference type="ARBA" id="ARBA00022833"/>
    </source>
</evidence>
<feature type="compositionally biased region" description="Low complexity" evidence="6">
    <location>
        <begin position="399"/>
        <end position="411"/>
    </location>
</feature>
<dbReference type="PANTHER" id="PTHR45969:SF69">
    <property type="entry name" value="FINGER DOMAIN PROTEIN, PUTATIVE (AFU_ORTHOLOGUE AFUA_3G12190)-RELATED"/>
    <property type="match status" value="1"/>
</dbReference>
<dbReference type="InterPro" id="IPR013083">
    <property type="entry name" value="Znf_RING/FYVE/PHD"/>
</dbReference>
<keyword evidence="10" id="KW-1185">Reference proteome</keyword>
<evidence type="ECO:0000313" key="9">
    <source>
        <dbReference type="EMBL" id="KAL1498633.1"/>
    </source>
</evidence>
<name>A0AB34IEF3_PRYPA</name>
<evidence type="ECO:0000313" key="8">
    <source>
        <dbReference type="EMBL" id="KAL1498609.1"/>
    </source>
</evidence>
<dbReference type="Proteomes" id="UP001515480">
    <property type="component" value="Unassembled WGS sequence"/>
</dbReference>
<dbReference type="PANTHER" id="PTHR45969">
    <property type="entry name" value="RING ZINC FINGER PROTEIN-RELATED"/>
    <property type="match status" value="1"/>
</dbReference>
<keyword evidence="5" id="KW-0175">Coiled coil</keyword>
<feature type="compositionally biased region" description="Polar residues" evidence="6">
    <location>
        <begin position="1"/>
        <end position="13"/>
    </location>
</feature>
<evidence type="ECO:0000256" key="4">
    <source>
        <dbReference type="PROSITE-ProRule" id="PRU00175"/>
    </source>
</evidence>
<evidence type="ECO:0000256" key="2">
    <source>
        <dbReference type="ARBA" id="ARBA00022771"/>
    </source>
</evidence>
<feature type="coiled-coil region" evidence="5">
    <location>
        <begin position="237"/>
        <end position="264"/>
    </location>
</feature>
<feature type="region of interest" description="Disordered" evidence="6">
    <location>
        <begin position="156"/>
        <end position="189"/>
    </location>
</feature>
<gene>
    <name evidence="8" type="ORF">AB1Y20_013924</name>
    <name evidence="9" type="ORF">AB1Y20_013946</name>
</gene>
<proteinExistence type="predicted"/>
<feature type="domain" description="RING-type" evidence="7">
    <location>
        <begin position="503"/>
        <end position="550"/>
    </location>
</feature>
<evidence type="ECO:0000259" key="7">
    <source>
        <dbReference type="PROSITE" id="PS50089"/>
    </source>
</evidence>
<dbReference type="Pfam" id="PF13639">
    <property type="entry name" value="zf-RING_2"/>
    <property type="match status" value="1"/>
</dbReference>
<evidence type="ECO:0000256" key="1">
    <source>
        <dbReference type="ARBA" id="ARBA00022723"/>
    </source>
</evidence>
<feature type="coiled-coil region" evidence="5">
    <location>
        <begin position="302"/>
        <end position="333"/>
    </location>
</feature>
<reference evidence="9 10" key="1">
    <citation type="journal article" date="2024" name="Science">
        <title>Giant polyketide synthase enzymes in the biosynthesis of giant marine polyether toxins.</title>
        <authorList>
            <person name="Fallon T.R."/>
            <person name="Shende V.V."/>
            <person name="Wierzbicki I.H."/>
            <person name="Pendleton A.L."/>
            <person name="Watervoot N.F."/>
            <person name="Auber R.P."/>
            <person name="Gonzalez D.J."/>
            <person name="Wisecaver J.H."/>
            <person name="Moore B.S."/>
        </authorList>
    </citation>
    <scope>NUCLEOTIDE SEQUENCE [LARGE SCALE GENOMIC DNA]</scope>
    <source>
        <strain evidence="9 10">12B1</strain>
    </source>
</reference>
<feature type="compositionally biased region" description="Basic and acidic residues" evidence="6">
    <location>
        <begin position="418"/>
        <end position="428"/>
    </location>
</feature>
<feature type="compositionally biased region" description="Low complexity" evidence="6">
    <location>
        <begin position="156"/>
        <end position="173"/>
    </location>
</feature>
<dbReference type="GO" id="GO:0061630">
    <property type="term" value="F:ubiquitin protein ligase activity"/>
    <property type="evidence" value="ECO:0007669"/>
    <property type="project" value="TreeGrafter"/>
</dbReference>
<evidence type="ECO:0000256" key="5">
    <source>
        <dbReference type="SAM" id="Coils"/>
    </source>
</evidence>
<dbReference type="InterPro" id="IPR001841">
    <property type="entry name" value="Znf_RING"/>
</dbReference>
<protein>
    <recommendedName>
        <fullName evidence="7">RING-type domain-containing protein</fullName>
    </recommendedName>
</protein>
<dbReference type="EMBL" id="JBGBPQ010000027">
    <property type="protein sequence ID" value="KAL1498609.1"/>
    <property type="molecule type" value="Genomic_DNA"/>
</dbReference>
<comment type="caution">
    <text evidence="9">The sequence shown here is derived from an EMBL/GenBank/DDBJ whole genome shotgun (WGS) entry which is preliminary data.</text>
</comment>
<accession>A0AB34IEF3</accession>
<dbReference type="EMBL" id="JBGBPQ010000027">
    <property type="protein sequence ID" value="KAL1498633.1"/>
    <property type="molecule type" value="Genomic_DNA"/>
</dbReference>
<evidence type="ECO:0000256" key="6">
    <source>
        <dbReference type="SAM" id="MobiDB-lite"/>
    </source>
</evidence>
<keyword evidence="1" id="KW-0479">Metal-binding</keyword>
<dbReference type="GO" id="GO:0008270">
    <property type="term" value="F:zinc ion binding"/>
    <property type="evidence" value="ECO:0007669"/>
    <property type="project" value="UniProtKB-KW"/>
</dbReference>
<organism evidence="9 10">
    <name type="scientific">Prymnesium parvum</name>
    <name type="common">Toxic golden alga</name>
    <dbReference type="NCBI Taxonomy" id="97485"/>
    <lineage>
        <taxon>Eukaryota</taxon>
        <taxon>Haptista</taxon>
        <taxon>Haptophyta</taxon>
        <taxon>Prymnesiophyceae</taxon>
        <taxon>Prymnesiales</taxon>
        <taxon>Prymnesiaceae</taxon>
        <taxon>Prymnesium</taxon>
    </lineage>
</organism>
<dbReference type="GO" id="GO:0016567">
    <property type="term" value="P:protein ubiquitination"/>
    <property type="evidence" value="ECO:0007669"/>
    <property type="project" value="TreeGrafter"/>
</dbReference>
<dbReference type="CDD" id="cd16454">
    <property type="entry name" value="RING-H2_PA-TM-RING"/>
    <property type="match status" value="1"/>
</dbReference>
<keyword evidence="3" id="KW-0862">Zinc</keyword>
<feature type="region of interest" description="Disordered" evidence="6">
    <location>
        <begin position="1"/>
        <end position="24"/>
    </location>
</feature>
<feature type="region of interest" description="Disordered" evidence="6">
    <location>
        <begin position="399"/>
        <end position="428"/>
    </location>
</feature>
<dbReference type="SUPFAM" id="SSF57850">
    <property type="entry name" value="RING/U-box"/>
    <property type="match status" value="1"/>
</dbReference>